<evidence type="ECO:0000259" key="2">
    <source>
        <dbReference type="PROSITE" id="PS50234"/>
    </source>
</evidence>
<feature type="coiled-coil region" evidence="1">
    <location>
        <begin position="1474"/>
        <end position="1590"/>
    </location>
</feature>
<dbReference type="PROSITE" id="PS50234">
    <property type="entry name" value="VWFA"/>
    <property type="match status" value="1"/>
</dbReference>
<accession>A0A8S1TKF9</accession>
<feature type="coiled-coil region" evidence="1">
    <location>
        <begin position="1325"/>
        <end position="1386"/>
    </location>
</feature>
<feature type="domain" description="VWFA" evidence="2">
    <location>
        <begin position="2107"/>
        <end position="2323"/>
    </location>
</feature>
<protein>
    <recommendedName>
        <fullName evidence="6">VLIG-type G domain-containing protein</fullName>
    </recommendedName>
</protein>
<reference evidence="4" key="1">
    <citation type="submission" date="2021-01" db="EMBL/GenBank/DDBJ databases">
        <authorList>
            <consortium name="Genoscope - CEA"/>
            <person name="William W."/>
        </authorList>
    </citation>
    <scope>NUCLEOTIDE SEQUENCE</scope>
</reference>
<feature type="coiled-coil region" evidence="1">
    <location>
        <begin position="1086"/>
        <end position="1152"/>
    </location>
</feature>
<dbReference type="GO" id="GO:0005525">
    <property type="term" value="F:GTP binding"/>
    <property type="evidence" value="ECO:0007669"/>
    <property type="project" value="InterPro"/>
</dbReference>
<dbReference type="Proteomes" id="UP000683925">
    <property type="component" value="Unassembled WGS sequence"/>
</dbReference>
<evidence type="ECO:0000256" key="1">
    <source>
        <dbReference type="SAM" id="Coils"/>
    </source>
</evidence>
<feature type="coiled-coil region" evidence="1">
    <location>
        <begin position="1638"/>
        <end position="1685"/>
    </location>
</feature>
<evidence type="ECO:0000313" key="5">
    <source>
        <dbReference type="Proteomes" id="UP000683925"/>
    </source>
</evidence>
<evidence type="ECO:0008006" key="6">
    <source>
        <dbReference type="Google" id="ProtNLM"/>
    </source>
</evidence>
<dbReference type="InterPro" id="IPR002035">
    <property type="entry name" value="VWF_A"/>
</dbReference>
<dbReference type="EMBL" id="CAJJDP010000026">
    <property type="protein sequence ID" value="CAD8152218.1"/>
    <property type="molecule type" value="Genomic_DNA"/>
</dbReference>
<feature type="domain" description="VLIG-type G" evidence="3">
    <location>
        <begin position="718"/>
        <end position="756"/>
    </location>
</feature>
<dbReference type="InterPro" id="IPR030383">
    <property type="entry name" value="G_VLIG_dom"/>
</dbReference>
<name>A0A8S1TKF9_PAROT</name>
<dbReference type="PANTHER" id="PTHR22796:SF1">
    <property type="entry name" value="VWFA DOMAIN-CONTAINING PROTEIN"/>
    <property type="match status" value="1"/>
</dbReference>
<dbReference type="PROSITE" id="PS51717">
    <property type="entry name" value="G_VLIG"/>
    <property type="match status" value="1"/>
</dbReference>
<proteinExistence type="predicted"/>
<keyword evidence="5" id="KW-1185">Reference proteome</keyword>
<evidence type="ECO:0000313" key="4">
    <source>
        <dbReference type="EMBL" id="CAD8152218.1"/>
    </source>
</evidence>
<dbReference type="FunFam" id="3.40.50.300:FF:004991">
    <property type="entry name" value="Uncharacterized protein"/>
    <property type="match status" value="1"/>
</dbReference>
<organism evidence="4 5">
    <name type="scientific">Paramecium octaurelia</name>
    <dbReference type="NCBI Taxonomy" id="43137"/>
    <lineage>
        <taxon>Eukaryota</taxon>
        <taxon>Sar</taxon>
        <taxon>Alveolata</taxon>
        <taxon>Ciliophora</taxon>
        <taxon>Intramacronucleata</taxon>
        <taxon>Oligohymenophorea</taxon>
        <taxon>Peniculida</taxon>
        <taxon>Parameciidae</taxon>
        <taxon>Paramecium</taxon>
    </lineage>
</organism>
<dbReference type="InterPro" id="IPR006073">
    <property type="entry name" value="GTP-bd"/>
</dbReference>
<comment type="caution">
    <text evidence="4">The sequence shown here is derived from an EMBL/GenBank/DDBJ whole genome shotgun (WGS) entry which is preliminary data.</text>
</comment>
<sequence length="2329" mass="275440">MQTYHLYSILTDSAQDYLIDKIVFNYEEFQKLQKQLNQSTFVQVSGLFGSYNEIEKQLFDEIHIKIDNLKLLKDSKKGNLIGVRFQNKIIFCLILQLEFFQSKPIKEKAIELTLFRILQDLTDNIKICLDDEIYNLWYIGDETPFSPFIVQRQQYTYVEQGDQEIQEYKFPQNNIIHGMTQYEFLHSQNQSPFFTIIQELKFNQQDFQQNYKDFLQSILQQNFQKEKNSFLQFQIIKKQYQSNKLSKFLQTLSDKIKTFFLNDKKYQSTNELQLEQIQSKMDKDYKTQFDQISNDLKKTTKYSINKLNCKIRRSEEKRIDNIRYQIEQNQQVILGLDLQNIKIKELFQTKDKAEILLIESKSFYSIYFRQQNSEQFQQVQNYELKKTKNIVCFFKISHSQLYFFNFNDKNILRILVSPYGKIEEQINSCEQCVKEKDEYVDIKIKQVAYLSQQKKFILLTQKHEVYFFLEDSKQIIQAMCSSKNNMKQPLLLPQNSDSEIQEQLLSCPSGKYFYFSNGECCFMYDINGLEVRRIRIKGKIKIFEDKSDIIIIDNFTKIEQNNDVIVLGNAIKQKTINKLGDEEKQIVGNPSLDIIKGSCIKFGPNSVFLSKSKKKQISFQIDKERFTQIESYFNKINLNNNINLDISKLQFSEISQQDLQSIMFSRVPLQLCTTENGILIPLFDGFRKETSTEQKVCVYEKSKQLRLGFIEEFLINHHSKIFVIGIIGKQSSGKSYLLNRVFGTRFSVSSARCTDGIWASIGWIEGQKFLILDCEGLFNSARTNQEEVQMLAFLTAICDISILNSDITFNRYMNDLFNNLTNASSQLKGETLFKGQLHIALRDVSSTDNSGIDNELLTNLYRLKSQDSQDIVFLKKLFNNNFTVEKLFNFEHQQFNEQIINLRQYFSKKASTSKRWEDGRKLVQMMKILLCQLELSDHGNANLIDLKLQVERIVESQIKLWHQFSINQPLNCKLVQQEYEFPQNVEEIIFFNSTLLKKLQKDLHLNNTILNHNDNLNQMENEIQKLMIQRKEYILEQTKQEFQNYQQPEIIEIKSKEEGLLTIYINNQIQEYQFCKEKCSNCNLKCNQFKNHIKEQEKLMTILQEQQNTLEKEIAETSIKTDDESQQIQQRLVEISEELQELDINISQKEQLQRKEEIYCKLIKQNQKLQQFLFCDTKNKQVKLEILDIKQIQNQKLSVDLTAQNFQKLIIEIQSNQEKKNQQLKDNLILLDQIQNDMQIKENLITEIKNEIKMKQDSHAKQSQKKNELEKNLAHIQNELNVIRQDQQKLEQTLLQQVGLKIEDNQLIEQQKQIEAKLLHEEKKESNIKKQITILEQKINDFQQQKLTLYQETELFEEQNEIRKEKDRLLKEMNDLQQQIDKIDKLRFIRQLSSSLTPIQIEEKSKLEKDLEFTNDSDLDLKQKFIKDIKSSYQELLKKQRFEDLEILEQIYNEQKQTTSSQHQLEKIVYQSYITHKQQEKKKFIKELESEKEDALKNSYNINQLKMVQEKLSIYQKFQNKQNQIQNFMDEIKDQLTNINELIKSIEQQKDQLQSQHQQQIEQIEFEKNSNNLIEVNKQLEQALENMKQQQPMLSKCLKILFKIEDYSDQIEISKTEFDDLVNMKQFQICDESFDQEYKLLLDAKEKLQNEKEKLDQRIQRYSKLGEEKQQLEKLKDKINSLNNLKCNVHSCQRESHICDQQCSQCNDKQCNQKAGHDEKQEHLCSKQDHVCDKNCSVQDCKNKCNNIRNHNGNHTCNEKHICKNTCAYCEKQCQYDRADIHLTHICIDKNNGCNQGCELCEKNCSEQHQHSIKRGQYCVETCFRFHQHQRQPKGTHLCSNIHFCKETCSKQGICNVEYESVQVNWKNNLSEFQYTKYIPKNGGKKKCMHQIAKGKYNHDEEHICMRDTDVQYHYCDQKCPECQSFCELQYGHSGLHYSSKHRNKDDQKFTQQQGKNNQIKILSEDGKLVKNYVVGDVSSPETCRESCKRRGRSHFHLVECKGGDNCLEKTLQRYARHSKEKYQGFENKKFDEILCFQFWEQKMWAHPLQNTDDIDIIQGCDAYCPQCSEIKQFCQERGWHTNSSRIRDHKFECAVNHQQDLIHGIDVAFVIDTTGSMSQYIKSCIEIIKKTMQKFVEFKEHIQECQFAVVSYKDHDVPYNMNQQVVQVQDFASADVVNQFLGQLKAEGGGDYAEALLDGLDASIRLGWNAKNVKVLYLIADAPPHGNNNKQKMYHNSKDDYPDGCPCGLEQTIILQKIQDKNIQLKVIKLNQNLEMMISNFKEDYSKLIELTPLNIEQNEFKNILINDICKYLEHNEITYQYKYQQKY</sequence>
<dbReference type="CDD" id="cd00198">
    <property type="entry name" value="vWFA"/>
    <property type="match status" value="1"/>
</dbReference>
<dbReference type="SMART" id="SM00327">
    <property type="entry name" value="VWA"/>
    <property type="match status" value="1"/>
</dbReference>
<dbReference type="Pfam" id="PF01926">
    <property type="entry name" value="MMR_HSR1"/>
    <property type="match status" value="1"/>
</dbReference>
<feature type="coiled-coil region" evidence="1">
    <location>
        <begin position="1231"/>
        <end position="1293"/>
    </location>
</feature>
<keyword evidence="1" id="KW-0175">Coiled coil</keyword>
<evidence type="ECO:0000259" key="3">
    <source>
        <dbReference type="PROSITE" id="PS51717"/>
    </source>
</evidence>
<dbReference type="OrthoDB" id="3214109at2759"/>
<gene>
    <name evidence="4" type="ORF">POCTA_138.1.T0260138</name>
</gene>
<dbReference type="PANTHER" id="PTHR22796">
    <property type="entry name" value="URG4-RELATED"/>
    <property type="match status" value="1"/>
</dbReference>
<feature type="coiled-coil region" evidence="1">
    <location>
        <begin position="1009"/>
        <end position="1036"/>
    </location>
</feature>
<dbReference type="OMA" id="HICANDH"/>